<evidence type="ECO:0000256" key="1">
    <source>
        <dbReference type="SAM" id="Phobius"/>
    </source>
</evidence>
<evidence type="ECO:0000256" key="2">
    <source>
        <dbReference type="SAM" id="SignalP"/>
    </source>
</evidence>
<keyword evidence="2" id="KW-0732">Signal</keyword>
<reference evidence="3 4" key="1">
    <citation type="journal article" date="2010" name="Nature">
        <title>The Ectocarpus genome and the independent evolution of multicellularity in brown algae.</title>
        <authorList>
            <person name="Cock J.M."/>
            <person name="Sterck L."/>
            <person name="Rouze P."/>
            <person name="Scornet D."/>
            <person name="Allen A.E."/>
            <person name="Amoutzias G."/>
            <person name="Anthouard V."/>
            <person name="Artiguenave F."/>
            <person name="Aury J.M."/>
            <person name="Badger J.H."/>
            <person name="Beszteri B."/>
            <person name="Billiau K."/>
            <person name="Bonnet E."/>
            <person name="Bothwell J.H."/>
            <person name="Bowler C."/>
            <person name="Boyen C."/>
            <person name="Brownlee C."/>
            <person name="Carrano C.J."/>
            <person name="Charrier B."/>
            <person name="Cho G.Y."/>
            <person name="Coelho S.M."/>
            <person name="Collen J."/>
            <person name="Corre E."/>
            <person name="Da Silva C."/>
            <person name="Delage L."/>
            <person name="Delaroque N."/>
            <person name="Dittami S.M."/>
            <person name="Doulbeau S."/>
            <person name="Elias M."/>
            <person name="Farnham G."/>
            <person name="Gachon C.M."/>
            <person name="Gschloessl B."/>
            <person name="Heesch S."/>
            <person name="Jabbari K."/>
            <person name="Jubin C."/>
            <person name="Kawai H."/>
            <person name="Kimura K."/>
            <person name="Kloareg B."/>
            <person name="Kupper F.C."/>
            <person name="Lang D."/>
            <person name="Le Bail A."/>
            <person name="Leblanc C."/>
            <person name="Lerouge P."/>
            <person name="Lohr M."/>
            <person name="Lopez P.J."/>
            <person name="Martens C."/>
            <person name="Maumus F."/>
            <person name="Michel G."/>
            <person name="Miranda-Saavedra D."/>
            <person name="Morales J."/>
            <person name="Moreau H."/>
            <person name="Motomura T."/>
            <person name="Nagasato C."/>
            <person name="Napoli C.A."/>
            <person name="Nelson D.R."/>
            <person name="Nyvall-Collen P."/>
            <person name="Peters A.F."/>
            <person name="Pommier C."/>
            <person name="Potin P."/>
            <person name="Poulain J."/>
            <person name="Quesneville H."/>
            <person name="Read B."/>
            <person name="Rensing S.A."/>
            <person name="Ritter A."/>
            <person name="Rousvoal S."/>
            <person name="Samanta M."/>
            <person name="Samson G."/>
            <person name="Schroeder D.C."/>
            <person name="Segurens B."/>
            <person name="Strittmatter M."/>
            <person name="Tonon T."/>
            <person name="Tregear J.W."/>
            <person name="Valentin K."/>
            <person name="von Dassow P."/>
            <person name="Yamagishi T."/>
            <person name="Van de Peer Y."/>
            <person name="Wincker P."/>
        </authorList>
    </citation>
    <scope>NUCLEOTIDE SEQUENCE [LARGE SCALE GENOMIC DNA]</scope>
    <source>
        <strain evidence="4">Ec32 / CCAP1310/4</strain>
    </source>
</reference>
<dbReference type="GO" id="GO:0016020">
    <property type="term" value="C:membrane"/>
    <property type="evidence" value="ECO:0007669"/>
    <property type="project" value="TreeGrafter"/>
</dbReference>
<sequence>MGNILAQDAFGLAVWATGFALEVVADGQKRAFKADAANAGKFIDVGLWSRCRHPNYLGEMTLWAGFFIFCSRGVVAGSGWLALMGPLFGTAILTFVSTPMLEEGADKKYGGHAAYHEYKRTTPSLFFRLW</sequence>
<name>D7FIU1_ECTSI</name>
<dbReference type="PANTHER" id="PTHR32251">
    <property type="entry name" value="3-OXO-5-ALPHA-STEROID 4-DEHYDROGENASE"/>
    <property type="match status" value="1"/>
</dbReference>
<dbReference type="PANTHER" id="PTHR32251:SF17">
    <property type="entry name" value="STEROID 5-ALPHA REDUCTASE C-TERMINAL DOMAIN-CONTAINING PROTEIN"/>
    <property type="match status" value="1"/>
</dbReference>
<gene>
    <name evidence="3" type="ORF">Esi_0123_0081</name>
</gene>
<accession>D7FIU1</accession>
<feature type="transmembrane region" description="Helical" evidence="1">
    <location>
        <begin position="80"/>
        <end position="101"/>
    </location>
</feature>
<dbReference type="eggNOG" id="KOG4650">
    <property type="taxonomic scope" value="Eukaryota"/>
</dbReference>
<protein>
    <submittedName>
        <fullName evidence="3">Uncharacterized protein</fullName>
    </submittedName>
</protein>
<feature type="signal peptide" evidence="2">
    <location>
        <begin position="1"/>
        <end position="20"/>
    </location>
</feature>
<dbReference type="InParanoid" id="D7FIU1"/>
<dbReference type="PROSITE" id="PS50244">
    <property type="entry name" value="S5A_REDUCTASE"/>
    <property type="match status" value="1"/>
</dbReference>
<keyword evidence="1" id="KW-1133">Transmembrane helix</keyword>
<dbReference type="Pfam" id="PF06966">
    <property type="entry name" value="DUF1295"/>
    <property type="match status" value="1"/>
</dbReference>
<evidence type="ECO:0000313" key="4">
    <source>
        <dbReference type="Proteomes" id="UP000002630"/>
    </source>
</evidence>
<proteinExistence type="predicted"/>
<dbReference type="OrthoDB" id="201504at2759"/>
<dbReference type="AlphaFoldDB" id="D7FIU1"/>
<keyword evidence="1" id="KW-0472">Membrane</keyword>
<dbReference type="InterPro" id="IPR010721">
    <property type="entry name" value="UstE-like"/>
</dbReference>
<organism evidence="3 4">
    <name type="scientific">Ectocarpus siliculosus</name>
    <name type="common">Brown alga</name>
    <name type="synonym">Conferva siliculosa</name>
    <dbReference type="NCBI Taxonomy" id="2880"/>
    <lineage>
        <taxon>Eukaryota</taxon>
        <taxon>Sar</taxon>
        <taxon>Stramenopiles</taxon>
        <taxon>Ochrophyta</taxon>
        <taxon>PX clade</taxon>
        <taxon>Phaeophyceae</taxon>
        <taxon>Ectocarpales</taxon>
        <taxon>Ectocarpaceae</taxon>
        <taxon>Ectocarpus</taxon>
    </lineage>
</organism>
<keyword evidence="1" id="KW-0812">Transmembrane</keyword>
<dbReference type="OMA" id="YRDISEY"/>
<evidence type="ECO:0000313" key="3">
    <source>
        <dbReference type="EMBL" id="CBJ28908.1"/>
    </source>
</evidence>
<dbReference type="Proteomes" id="UP000002630">
    <property type="component" value="Linkage Group LG08"/>
</dbReference>
<dbReference type="EMBL" id="FN647892">
    <property type="protein sequence ID" value="CBJ28908.1"/>
    <property type="molecule type" value="Genomic_DNA"/>
</dbReference>
<dbReference type="Gene3D" id="1.20.120.1630">
    <property type="match status" value="1"/>
</dbReference>
<keyword evidence="4" id="KW-1185">Reference proteome</keyword>
<feature type="chain" id="PRO_5003095274" evidence="2">
    <location>
        <begin position="21"/>
        <end position="130"/>
    </location>
</feature>
<dbReference type="EMBL" id="FN649733">
    <property type="protein sequence ID" value="CBJ28908.1"/>
    <property type="molecule type" value="Genomic_DNA"/>
</dbReference>